<accession>R2S890</accession>
<feature type="domain" description="SpaA-like prealbumin fold" evidence="3">
    <location>
        <begin position="474"/>
        <end position="588"/>
    </location>
</feature>
<comment type="caution">
    <text evidence="4">The sequence shown here is derived from an EMBL/GenBank/DDBJ whole genome shotgun (WGS) entry which is preliminary data.</text>
</comment>
<evidence type="ECO:0000259" key="2">
    <source>
        <dbReference type="Pfam" id="PF16555"/>
    </source>
</evidence>
<dbReference type="InterPro" id="IPR026466">
    <property type="entry name" value="Fim_isopep_form_D2_dom"/>
</dbReference>
<dbReference type="PATRIC" id="fig|1158606.3.peg.2240"/>
<proteinExistence type="predicted"/>
<dbReference type="HOGENOM" id="CLU_029024_0_0_9"/>
<dbReference type="OrthoDB" id="2193404at2"/>
<dbReference type="InterPro" id="IPR013783">
    <property type="entry name" value="Ig-like_fold"/>
</dbReference>
<dbReference type="Pfam" id="PF17802">
    <property type="entry name" value="SpaA"/>
    <property type="match status" value="1"/>
</dbReference>
<dbReference type="Gene3D" id="2.60.40.740">
    <property type="match status" value="1"/>
</dbReference>
<dbReference type="Gene3D" id="2.60.40.10">
    <property type="entry name" value="Immunoglobulins"/>
    <property type="match status" value="2"/>
</dbReference>
<sequence length="628" mass="66755">MRRRKLVTIILGIIMVLPLFLGLGGMKDVMGTEKPNQTVTLHKRKFATMPADKKNTGDLMDDFGGDPLAGAIFTAYDVTTAYWEAYDEATGTDAEKSSAATTAVLALKNTVTGGTAFAATDTDGIATKALPKKSGGRNAIYLFIETTSPAGVVQGASMPFVLGLPVYNEGTDIEKETVHVYPKNEYSELTLGFTKYGVDAEGDLEEGGLAGAKFILKGQNGSYYNTTTRAFDLTEEQALAQTTQIASAAGGVVSVPNLVLDPGDYQFYEIDSAVSKAGAQAENSTLYHYAAAKNPLVTAHVSADMTITYDYYDITTTKQENKNTASAYNYQVPAPTKDADDKDVDTDQVINFTITQKIPTDIKNYTTFSLIDEFDEELGLVNATDAALLAEIKGSMTSLADLVTGVTISGNTFTVNFDLDSLKAHAGETISFKVKMAVKPGANLDTEIENKITFDNDFAPKTDTDQVKTFGKSFLKIDGDTQAPLAGARFYVKKGDLYLGTKDGKQAWSAATGVTNGVPTFPVGFVVTVLESAANGQFSVAGLAQKEAGVNIDYSLKEFVAPDGYALLASEVHFTADNGTIRLNVANKHKGSLPSTGGSGIVAFVLIGVVAVGGAVLYFTKGRRQIEG</sequence>
<gene>
    <name evidence="4" type="ORF">UAS_02296</name>
</gene>
<name>R2S890_9ENTE</name>
<dbReference type="AlphaFoldDB" id="R2S890"/>
<dbReference type="InterPro" id="IPR032364">
    <property type="entry name" value="GramPos_pilinD1_N"/>
</dbReference>
<keyword evidence="5" id="KW-1185">Reference proteome</keyword>
<keyword evidence="1" id="KW-0472">Membrane</keyword>
<reference evidence="4 5" key="1">
    <citation type="submission" date="2013-02" db="EMBL/GenBank/DDBJ databases">
        <title>The Genome Sequence of Enterococcus asini ATCC_700915.</title>
        <authorList>
            <consortium name="The Broad Institute Genome Sequencing Platform"/>
            <consortium name="The Broad Institute Genome Sequencing Center for Infectious Disease"/>
            <person name="Earl A.M."/>
            <person name="Gilmore M.S."/>
            <person name="Lebreton F."/>
            <person name="Walker B."/>
            <person name="Young S.K."/>
            <person name="Zeng Q."/>
            <person name="Gargeya S."/>
            <person name="Fitzgerald M."/>
            <person name="Haas B."/>
            <person name="Abouelleil A."/>
            <person name="Alvarado L."/>
            <person name="Arachchi H.M."/>
            <person name="Berlin A.M."/>
            <person name="Chapman S.B."/>
            <person name="Dewar J."/>
            <person name="Goldberg J."/>
            <person name="Griggs A."/>
            <person name="Gujja S."/>
            <person name="Hansen M."/>
            <person name="Howarth C."/>
            <person name="Imamovic A."/>
            <person name="Larimer J."/>
            <person name="McCowan C."/>
            <person name="Murphy C."/>
            <person name="Neiman D."/>
            <person name="Pearson M."/>
            <person name="Priest M."/>
            <person name="Roberts A."/>
            <person name="Saif S."/>
            <person name="Shea T."/>
            <person name="Sisk P."/>
            <person name="Sykes S."/>
            <person name="Wortman J."/>
            <person name="Nusbaum C."/>
            <person name="Birren B."/>
        </authorList>
    </citation>
    <scope>NUCLEOTIDE SEQUENCE [LARGE SCALE GENOMIC DNA]</scope>
    <source>
        <strain evidence="4 5">ATCC 700915</strain>
    </source>
</reference>
<dbReference type="NCBIfam" id="TIGR04226">
    <property type="entry name" value="RrgB_K2N_iso_D2"/>
    <property type="match status" value="1"/>
</dbReference>
<dbReference type="RefSeq" id="WP_010754905.1">
    <property type="nucleotide sequence ID" value="NZ_ASVU01000001.1"/>
</dbReference>
<evidence type="ECO:0000259" key="3">
    <source>
        <dbReference type="Pfam" id="PF17802"/>
    </source>
</evidence>
<organism evidence="4 5">
    <name type="scientific">Enterococcus asini ATCC 700915</name>
    <dbReference type="NCBI Taxonomy" id="1158606"/>
    <lineage>
        <taxon>Bacteria</taxon>
        <taxon>Bacillati</taxon>
        <taxon>Bacillota</taxon>
        <taxon>Bacilli</taxon>
        <taxon>Lactobacillales</taxon>
        <taxon>Enterococcaceae</taxon>
        <taxon>Enterococcus</taxon>
    </lineage>
</organism>
<dbReference type="GeneID" id="78364339"/>
<dbReference type="eggNOG" id="COG4932">
    <property type="taxonomic scope" value="Bacteria"/>
</dbReference>
<evidence type="ECO:0000256" key="1">
    <source>
        <dbReference type="SAM" id="Phobius"/>
    </source>
</evidence>
<dbReference type="EMBL" id="AJAP01000025">
    <property type="protein sequence ID" value="EOH84364.1"/>
    <property type="molecule type" value="Genomic_DNA"/>
</dbReference>
<feature type="domain" description="Gram-positive pilin subunit D1 N-terminal" evidence="2">
    <location>
        <begin position="36"/>
        <end position="185"/>
    </location>
</feature>
<dbReference type="Pfam" id="PF16555">
    <property type="entry name" value="GramPos_pilinD1"/>
    <property type="match status" value="1"/>
</dbReference>
<dbReference type="NCBIfam" id="TIGR01167">
    <property type="entry name" value="LPXTG_anchor"/>
    <property type="match status" value="1"/>
</dbReference>
<keyword evidence="1" id="KW-0812">Transmembrane</keyword>
<evidence type="ECO:0000313" key="4">
    <source>
        <dbReference type="EMBL" id="EOH84364.1"/>
    </source>
</evidence>
<dbReference type="InterPro" id="IPR041033">
    <property type="entry name" value="SpaA_PFL_dom_1"/>
</dbReference>
<dbReference type="STRING" id="57732.RU94_GL000418"/>
<feature type="transmembrane region" description="Helical" evidence="1">
    <location>
        <begin position="597"/>
        <end position="619"/>
    </location>
</feature>
<evidence type="ECO:0000313" key="5">
    <source>
        <dbReference type="Proteomes" id="UP000013777"/>
    </source>
</evidence>
<protein>
    <submittedName>
        <fullName evidence="4">Fimbrial isopeptide formation D2 domain-containing protein</fullName>
    </submittedName>
</protein>
<dbReference type="Proteomes" id="UP000013777">
    <property type="component" value="Unassembled WGS sequence"/>
</dbReference>
<keyword evidence="1" id="KW-1133">Transmembrane helix</keyword>